<dbReference type="OrthoDB" id="9804695at2"/>
<feature type="domain" description="CoA-binding" evidence="1">
    <location>
        <begin position="15"/>
        <end position="111"/>
    </location>
</feature>
<dbReference type="Pfam" id="PF13380">
    <property type="entry name" value="CoA_binding_2"/>
    <property type="match status" value="1"/>
</dbReference>
<proteinExistence type="predicted"/>
<dbReference type="EMBL" id="WUML01000002">
    <property type="protein sequence ID" value="MXN99380.1"/>
    <property type="molecule type" value="Genomic_DNA"/>
</dbReference>
<accession>A0A6N8T9X8</accession>
<dbReference type="Gene3D" id="3.40.50.720">
    <property type="entry name" value="NAD(P)-binding Rossmann-like Domain"/>
    <property type="match status" value="1"/>
</dbReference>
<evidence type="ECO:0000259" key="1">
    <source>
        <dbReference type="SMART" id="SM00881"/>
    </source>
</evidence>
<dbReference type="SUPFAM" id="SSF51735">
    <property type="entry name" value="NAD(P)-binding Rossmann-fold domains"/>
    <property type="match status" value="1"/>
</dbReference>
<dbReference type="InterPro" id="IPR003781">
    <property type="entry name" value="CoA-bd"/>
</dbReference>
<reference evidence="2 3" key="1">
    <citation type="submission" date="2019-12" db="EMBL/GenBank/DDBJ databases">
        <title>Shinella granuli gen. nov., sp. nov., and proposal of the reclassification of Zoogloea ramigera ATCC 19623 as Shinella zoogloeoides sp. nov.</title>
        <authorList>
            <person name="Gao J."/>
        </authorList>
    </citation>
    <scope>NUCLEOTIDE SEQUENCE [LARGE SCALE GENOMIC DNA]</scope>
    <source>
        <strain evidence="2 3">DSM 287</strain>
    </source>
</reference>
<dbReference type="AlphaFoldDB" id="A0A6N8T9X8"/>
<organism evidence="2 3">
    <name type="scientific">Shinella zoogloeoides</name>
    <name type="common">Crabtreella saccharophila</name>
    <dbReference type="NCBI Taxonomy" id="352475"/>
    <lineage>
        <taxon>Bacteria</taxon>
        <taxon>Pseudomonadati</taxon>
        <taxon>Pseudomonadota</taxon>
        <taxon>Alphaproteobacteria</taxon>
        <taxon>Hyphomicrobiales</taxon>
        <taxon>Rhizobiaceae</taxon>
        <taxon>Shinella</taxon>
    </lineage>
</organism>
<dbReference type="SMART" id="SM00881">
    <property type="entry name" value="CoA_binding"/>
    <property type="match status" value="1"/>
</dbReference>
<dbReference type="Proteomes" id="UP000440304">
    <property type="component" value="Unassembled WGS sequence"/>
</dbReference>
<evidence type="ECO:0000313" key="3">
    <source>
        <dbReference type="Proteomes" id="UP000440304"/>
    </source>
</evidence>
<dbReference type="RefSeq" id="WP_160784792.1">
    <property type="nucleotide sequence ID" value="NZ_CP086610.1"/>
</dbReference>
<comment type="caution">
    <text evidence="2">The sequence shown here is derived from an EMBL/GenBank/DDBJ whole genome shotgun (WGS) entry which is preliminary data.</text>
</comment>
<protein>
    <submittedName>
        <fullName evidence="2">CoA-binding protein</fullName>
    </submittedName>
</protein>
<dbReference type="PANTHER" id="PTHR33303">
    <property type="entry name" value="CYTOPLASMIC PROTEIN-RELATED"/>
    <property type="match status" value="1"/>
</dbReference>
<dbReference type="InterPro" id="IPR036291">
    <property type="entry name" value="NAD(P)-bd_dom_sf"/>
</dbReference>
<name>A0A6N8T9X8_SHIZO</name>
<gene>
    <name evidence="2" type="ORF">GR156_03650</name>
</gene>
<dbReference type="PANTHER" id="PTHR33303:SF2">
    <property type="entry name" value="COA-BINDING DOMAIN-CONTAINING PROTEIN"/>
    <property type="match status" value="1"/>
</dbReference>
<evidence type="ECO:0000313" key="2">
    <source>
        <dbReference type="EMBL" id="MXN99380.1"/>
    </source>
</evidence>
<sequence length="145" mass="15734">MNHDHYSDGYIRHILKSVHTIAVLGASPQDGRPSHGVMGFLLGKGYRVIPVNPGHAGKTILGQTVYAHLADIPEPIDMVDVFRAANQFSAVVDEVMALRPLPSVIWGQFTVRDDAAATRAEAAGIQVVMDRCPVTEYPVMMLKAS</sequence>